<feature type="region of interest" description="Disordered" evidence="3">
    <location>
        <begin position="453"/>
        <end position="543"/>
    </location>
</feature>
<dbReference type="STRING" id="252740.A0A423W0T9"/>
<dbReference type="AlphaFoldDB" id="A0A423W0T9"/>
<evidence type="ECO:0000256" key="2">
    <source>
        <dbReference type="PIRSR" id="PIRSR600246-3"/>
    </source>
</evidence>
<dbReference type="OrthoDB" id="77601at2759"/>
<dbReference type="FunFam" id="3.60.20.30:FF:000007">
    <property type="entry name" value="Similar to threonine aspartase"/>
    <property type="match status" value="1"/>
</dbReference>
<organism evidence="4 5">
    <name type="scientific">Cytospora chrysosperma</name>
    <name type="common">Cytospora canker fungus</name>
    <name type="synonym">Sphaeria chrysosperma</name>
    <dbReference type="NCBI Taxonomy" id="252740"/>
    <lineage>
        <taxon>Eukaryota</taxon>
        <taxon>Fungi</taxon>
        <taxon>Dikarya</taxon>
        <taxon>Ascomycota</taxon>
        <taxon>Pezizomycotina</taxon>
        <taxon>Sordariomycetes</taxon>
        <taxon>Sordariomycetidae</taxon>
        <taxon>Diaporthales</taxon>
        <taxon>Cytosporaceae</taxon>
        <taxon>Cytospora</taxon>
    </lineage>
</organism>
<feature type="site" description="Cleavage; by autolysis" evidence="2">
    <location>
        <begin position="594"/>
        <end position="595"/>
    </location>
</feature>
<evidence type="ECO:0000313" key="5">
    <source>
        <dbReference type="Proteomes" id="UP000284375"/>
    </source>
</evidence>
<keyword evidence="5" id="KW-1185">Reference proteome</keyword>
<dbReference type="Gene3D" id="3.60.20.30">
    <property type="entry name" value="(Glycosyl)asparaginase"/>
    <property type="match status" value="1"/>
</dbReference>
<dbReference type="InterPro" id="IPR037464">
    <property type="entry name" value="Taspase1"/>
</dbReference>
<dbReference type="InterPro" id="IPR029055">
    <property type="entry name" value="Ntn_hydrolases_N"/>
</dbReference>
<evidence type="ECO:0000256" key="3">
    <source>
        <dbReference type="SAM" id="MobiDB-lite"/>
    </source>
</evidence>
<dbReference type="GO" id="GO:0005737">
    <property type="term" value="C:cytoplasm"/>
    <property type="evidence" value="ECO:0007669"/>
    <property type="project" value="TreeGrafter"/>
</dbReference>
<dbReference type="PANTHER" id="PTHR10188">
    <property type="entry name" value="L-ASPARAGINASE"/>
    <property type="match status" value="1"/>
</dbReference>
<dbReference type="GO" id="GO:0004298">
    <property type="term" value="F:threonine-type endopeptidase activity"/>
    <property type="evidence" value="ECO:0007669"/>
    <property type="project" value="InterPro"/>
</dbReference>
<dbReference type="InterPro" id="IPR000246">
    <property type="entry name" value="Peptidase_T2"/>
</dbReference>
<protein>
    <submittedName>
        <fullName evidence="4">Uncharacterized protein</fullName>
    </submittedName>
</protein>
<reference evidence="4 5" key="1">
    <citation type="submission" date="2015-09" db="EMBL/GenBank/DDBJ databases">
        <title>Host preference determinants of Valsa canker pathogens revealed by comparative genomics.</title>
        <authorList>
            <person name="Yin Z."/>
            <person name="Huang L."/>
        </authorList>
    </citation>
    <scope>NUCLEOTIDE SEQUENCE [LARGE SCALE GENOMIC DNA]</scope>
    <source>
        <strain evidence="4 5">YSFL</strain>
    </source>
</reference>
<dbReference type="SUPFAM" id="SSF56235">
    <property type="entry name" value="N-terminal nucleophile aminohydrolases (Ntn hydrolases)"/>
    <property type="match status" value="1"/>
</dbReference>
<feature type="compositionally biased region" description="Polar residues" evidence="3">
    <location>
        <begin position="480"/>
        <end position="491"/>
    </location>
</feature>
<evidence type="ECO:0000256" key="1">
    <source>
        <dbReference type="PIRSR" id="PIRSR600246-1"/>
    </source>
</evidence>
<feature type="active site" description="Nucleophile" evidence="1">
    <location>
        <position position="595"/>
    </location>
</feature>
<dbReference type="GO" id="GO:0051604">
    <property type="term" value="P:protein maturation"/>
    <property type="evidence" value="ECO:0007669"/>
    <property type="project" value="TreeGrafter"/>
</dbReference>
<accession>A0A423W0T9</accession>
<gene>
    <name evidence="4" type="ORF">VSDG_04178</name>
</gene>
<name>A0A423W0T9_CYTCH</name>
<dbReference type="PANTHER" id="PTHR10188:SF8">
    <property type="entry name" value="THREONINE ASPARTASE 1"/>
    <property type="match status" value="1"/>
</dbReference>
<proteinExistence type="predicted"/>
<dbReference type="Proteomes" id="UP000284375">
    <property type="component" value="Unassembled WGS sequence"/>
</dbReference>
<dbReference type="Pfam" id="PF01112">
    <property type="entry name" value="Asparaginase_2"/>
    <property type="match status" value="2"/>
</dbReference>
<evidence type="ECO:0000313" key="4">
    <source>
        <dbReference type="EMBL" id="ROV96901.1"/>
    </source>
</evidence>
<dbReference type="CDD" id="cd04514">
    <property type="entry name" value="Taspase1_like"/>
    <property type="match status" value="2"/>
</dbReference>
<comment type="caution">
    <text evidence="4">The sequence shown here is derived from an EMBL/GenBank/DDBJ whole genome shotgun (WGS) entry which is preliminary data.</text>
</comment>
<dbReference type="EMBL" id="LJZO01000018">
    <property type="protein sequence ID" value="ROV96901.1"/>
    <property type="molecule type" value="Genomic_DNA"/>
</dbReference>
<sequence>MSIIHSFSAHKVELDGNSVILGSGDIDSNIARQLSTYIKHDKSLCGYLHIFHQRPTPYIDGGEVRTWFVDGELVEIKDWLVDDCKGLIHYPFPPLKLWPNHNFYKKLLSWGFQFPSLDDHKVRWRHHNGNLALLETSLEFTEAKSKILSAAFNDLNLDLELDQVQGPQFSFSFNEFATMAAPNAHGNSFGLQLPSEDLSQVENLADHLNVTADGTVDRFIKKRAAVTDERDTMAVFVHAGAGYHSLQNEHLHLTMCAKAASQAMRCMKAGGLSTDAVAVAIKFLEDNDITNAGLGSNLTIEGQVECDATIVDHFGRSGACGAVPNIRNPIMLAKLILDTSLRSLPLRRVPPNMLIGEGAKKFAAEHGMAIVSNKELVSKNAADRYQKWHEDLRKAGARANGIKAQASTVPMTPPNEVSQATPSVVTNTPQLVAHTKAGQGLLRDHVSAVLTGMWNEGQPDSPSAEPTSPGGLDSDPVTPTKRSPLSASQNGFRAPKYPRGGFDAPSSQVRALDFSDESVEQSSAKRRKTSKETGPGSMDGVVKDSVDHHWGWVGKEKASQWIADLKHPENNDKKIDVTELTAEPAVEDPDLITDTIGVIAIDGRGNIAAGSSSGGIGMKHSGRVGPAALVGIGTAVIPRDKDDVDERAVATVTSGTGEHMATTMAAHKCAERLYHMTGRAPGGDDVTGVCSEAEVMEDFVMEDFMGHPGVKNQATARAIGVLAVKVTGGGIYMHWAHNTDSFALAHMTSYDKEPKCVMSRLVQGTNVNVGAQKIQKNHAQAKKYRGK</sequence>